<keyword evidence="3" id="KW-0378">Hydrolase</keyword>
<sequence length="145" mass="15801">MMKFDNILVVCVGNICRSPTAEAMLKARYPEKQISSAGVGALVGKPVDPKAARLLEQAGLPHQDHRARQLTQEIAREADLILVMEPGHIGAVTQIAPFSHGKVFLLGKWLGDLAIPDPYRQSEEAFAHVYGLMEKACNGWSKVLG</sequence>
<dbReference type="RefSeq" id="WP_345315169.1">
    <property type="nucleotide sequence ID" value="NZ_BAABLF010000001.1"/>
</dbReference>
<dbReference type="Gene3D" id="3.40.50.2300">
    <property type="match status" value="1"/>
</dbReference>
<accession>A0ABP9RTB6</accession>
<evidence type="ECO:0000256" key="3">
    <source>
        <dbReference type="ARBA" id="ARBA00022801"/>
    </source>
</evidence>
<dbReference type="InterPro" id="IPR036196">
    <property type="entry name" value="Ptyr_pPase_sf"/>
</dbReference>
<dbReference type="InterPro" id="IPR017867">
    <property type="entry name" value="Tyr_phospatase_low_mol_wt"/>
</dbReference>
<reference evidence="8" key="1">
    <citation type="journal article" date="2019" name="Int. J. Syst. Evol. Microbiol.">
        <title>The Global Catalogue of Microorganisms (GCM) 10K type strain sequencing project: providing services to taxonomists for standard genome sequencing and annotation.</title>
        <authorList>
            <consortium name="The Broad Institute Genomics Platform"/>
            <consortium name="The Broad Institute Genome Sequencing Center for Infectious Disease"/>
            <person name="Wu L."/>
            <person name="Ma J."/>
        </authorList>
    </citation>
    <scope>NUCLEOTIDE SEQUENCE [LARGE SCALE GENOMIC DNA]</scope>
    <source>
        <strain evidence="8">JCM 18720</strain>
    </source>
</reference>
<comment type="similarity">
    <text evidence="1">Belongs to the low molecular weight phosphotyrosine protein phosphatase family.</text>
</comment>
<dbReference type="InterPro" id="IPR050438">
    <property type="entry name" value="LMW_PTPase"/>
</dbReference>
<dbReference type="EC" id="3.1.3.48" evidence="2"/>
<dbReference type="CDD" id="cd16343">
    <property type="entry name" value="LMWPTP"/>
    <property type="match status" value="1"/>
</dbReference>
<gene>
    <name evidence="7" type="ORF">GCM10025772_02030</name>
</gene>
<keyword evidence="4" id="KW-0904">Protein phosphatase</keyword>
<name>A0ABP9RTB6_9GAMM</name>
<dbReference type="EMBL" id="BAABLF010000001">
    <property type="protein sequence ID" value="GAA5186456.1"/>
    <property type="molecule type" value="Genomic_DNA"/>
</dbReference>
<comment type="caution">
    <text evidence="7">The sequence shown here is derived from an EMBL/GenBank/DDBJ whole genome shotgun (WGS) entry which is preliminary data.</text>
</comment>
<dbReference type="PANTHER" id="PTHR11717">
    <property type="entry name" value="LOW MOLECULAR WEIGHT PROTEIN TYROSINE PHOSPHATASE"/>
    <property type="match status" value="1"/>
</dbReference>
<dbReference type="PRINTS" id="PR00719">
    <property type="entry name" value="LMWPTPASE"/>
</dbReference>
<keyword evidence="8" id="KW-1185">Reference proteome</keyword>
<dbReference type="SMART" id="SM00226">
    <property type="entry name" value="LMWPc"/>
    <property type="match status" value="1"/>
</dbReference>
<organism evidence="7 8">
    <name type="scientific">Ferrimonas gelatinilytica</name>
    <dbReference type="NCBI Taxonomy" id="1255257"/>
    <lineage>
        <taxon>Bacteria</taxon>
        <taxon>Pseudomonadati</taxon>
        <taxon>Pseudomonadota</taxon>
        <taxon>Gammaproteobacteria</taxon>
        <taxon>Alteromonadales</taxon>
        <taxon>Ferrimonadaceae</taxon>
        <taxon>Ferrimonas</taxon>
    </lineage>
</organism>
<dbReference type="SUPFAM" id="SSF52788">
    <property type="entry name" value="Phosphotyrosine protein phosphatases I"/>
    <property type="match status" value="1"/>
</dbReference>
<evidence type="ECO:0000256" key="1">
    <source>
        <dbReference type="ARBA" id="ARBA00011063"/>
    </source>
</evidence>
<dbReference type="Pfam" id="PF01451">
    <property type="entry name" value="LMWPc"/>
    <property type="match status" value="1"/>
</dbReference>
<dbReference type="InterPro" id="IPR023485">
    <property type="entry name" value="Ptyr_pPase"/>
</dbReference>
<evidence type="ECO:0000259" key="6">
    <source>
        <dbReference type="SMART" id="SM00226"/>
    </source>
</evidence>
<proteinExistence type="inferred from homology"/>
<feature type="domain" description="Phosphotyrosine protein phosphatase I" evidence="6">
    <location>
        <begin position="5"/>
        <end position="143"/>
    </location>
</feature>
<evidence type="ECO:0000256" key="2">
    <source>
        <dbReference type="ARBA" id="ARBA00013064"/>
    </source>
</evidence>
<dbReference type="PANTHER" id="PTHR11717:SF31">
    <property type="entry name" value="LOW MOLECULAR WEIGHT PROTEIN-TYROSINE-PHOSPHATASE ETP-RELATED"/>
    <property type="match status" value="1"/>
</dbReference>
<comment type="catalytic activity">
    <reaction evidence="5">
        <text>O-phospho-L-tyrosyl-[protein] + H2O = L-tyrosyl-[protein] + phosphate</text>
        <dbReference type="Rhea" id="RHEA:10684"/>
        <dbReference type="Rhea" id="RHEA-COMP:10136"/>
        <dbReference type="Rhea" id="RHEA-COMP:20101"/>
        <dbReference type="ChEBI" id="CHEBI:15377"/>
        <dbReference type="ChEBI" id="CHEBI:43474"/>
        <dbReference type="ChEBI" id="CHEBI:46858"/>
        <dbReference type="ChEBI" id="CHEBI:61978"/>
        <dbReference type="EC" id="3.1.3.48"/>
    </reaction>
</comment>
<dbReference type="Proteomes" id="UP001501600">
    <property type="component" value="Unassembled WGS sequence"/>
</dbReference>
<evidence type="ECO:0000256" key="5">
    <source>
        <dbReference type="ARBA" id="ARBA00051722"/>
    </source>
</evidence>
<protein>
    <recommendedName>
        <fullName evidence="2">protein-tyrosine-phosphatase</fullName>
        <ecNumber evidence="2">3.1.3.48</ecNumber>
    </recommendedName>
</protein>
<evidence type="ECO:0000313" key="7">
    <source>
        <dbReference type="EMBL" id="GAA5186456.1"/>
    </source>
</evidence>
<evidence type="ECO:0000256" key="4">
    <source>
        <dbReference type="ARBA" id="ARBA00022912"/>
    </source>
</evidence>
<evidence type="ECO:0000313" key="8">
    <source>
        <dbReference type="Proteomes" id="UP001501600"/>
    </source>
</evidence>